<evidence type="ECO:0000259" key="17">
    <source>
        <dbReference type="PROSITE" id="PS50125"/>
    </source>
</evidence>
<evidence type="ECO:0000256" key="8">
    <source>
        <dbReference type="ARBA" id="ARBA00022840"/>
    </source>
</evidence>
<keyword evidence="10 16" id="KW-1133">Transmembrane helix</keyword>
<protein>
    <recommendedName>
        <fullName evidence="4">adenylate cyclase</fullName>
        <ecNumber evidence="4">4.6.1.1</ecNumber>
    </recommendedName>
</protein>
<keyword evidence="13 14" id="KW-0456">Lyase</keyword>
<dbReference type="GO" id="GO:0007189">
    <property type="term" value="P:adenylate cyclase-activating G protein-coupled receptor signaling pathway"/>
    <property type="evidence" value="ECO:0007669"/>
    <property type="project" value="TreeGrafter"/>
</dbReference>
<keyword evidence="12 16" id="KW-0472">Membrane</keyword>
<feature type="region of interest" description="Disordered" evidence="15">
    <location>
        <begin position="1"/>
        <end position="93"/>
    </location>
</feature>
<evidence type="ECO:0000256" key="15">
    <source>
        <dbReference type="SAM" id="MobiDB-lite"/>
    </source>
</evidence>
<feature type="non-terminal residue" evidence="18">
    <location>
        <position position="1"/>
    </location>
</feature>
<dbReference type="GO" id="GO:0005886">
    <property type="term" value="C:plasma membrane"/>
    <property type="evidence" value="ECO:0007669"/>
    <property type="project" value="TreeGrafter"/>
</dbReference>
<evidence type="ECO:0000256" key="14">
    <source>
        <dbReference type="RuleBase" id="RU000405"/>
    </source>
</evidence>
<feature type="domain" description="Guanylate cyclase" evidence="17">
    <location>
        <begin position="499"/>
        <end position="644"/>
    </location>
</feature>
<feature type="region of interest" description="Disordered" evidence="15">
    <location>
        <begin position="124"/>
        <end position="149"/>
    </location>
</feature>
<dbReference type="InterPro" id="IPR029787">
    <property type="entry name" value="Nucleotide_cyclase"/>
</dbReference>
<feature type="transmembrane region" description="Helical" evidence="16">
    <location>
        <begin position="380"/>
        <end position="400"/>
    </location>
</feature>
<evidence type="ECO:0000256" key="13">
    <source>
        <dbReference type="ARBA" id="ARBA00023239"/>
    </source>
</evidence>
<dbReference type="InterPro" id="IPR018297">
    <property type="entry name" value="A/G_cyclase_CS"/>
</dbReference>
<comment type="caution">
    <text evidence="18">The sequence shown here is derived from an EMBL/GenBank/DDBJ whole genome shotgun (WGS) entry which is preliminary data.</text>
</comment>
<name>A0A9Q0RSE0_9DIPT</name>
<evidence type="ECO:0000256" key="11">
    <source>
        <dbReference type="ARBA" id="ARBA00022998"/>
    </source>
</evidence>
<dbReference type="Gene3D" id="3.30.70.1230">
    <property type="entry name" value="Nucleotide cyclase"/>
    <property type="match status" value="1"/>
</dbReference>
<evidence type="ECO:0000256" key="2">
    <source>
        <dbReference type="ARBA" id="ARBA00001946"/>
    </source>
</evidence>
<comment type="similarity">
    <text evidence="14">Belongs to the adenylyl cyclase class-4/guanylyl cyclase family.</text>
</comment>
<feature type="transmembrane region" description="Helical" evidence="16">
    <location>
        <begin position="357"/>
        <end position="375"/>
    </location>
</feature>
<comment type="cofactor">
    <cofactor evidence="2">
        <name>Mg(2+)</name>
        <dbReference type="ChEBI" id="CHEBI:18420"/>
    </cofactor>
</comment>
<dbReference type="AlphaFoldDB" id="A0A9Q0RSE0"/>
<dbReference type="GO" id="GO:0006171">
    <property type="term" value="P:cAMP biosynthetic process"/>
    <property type="evidence" value="ECO:0007669"/>
    <property type="project" value="UniProtKB-KW"/>
</dbReference>
<dbReference type="SMART" id="SM00044">
    <property type="entry name" value="CYCc"/>
    <property type="match status" value="1"/>
</dbReference>
<organism evidence="18 19">
    <name type="scientific">Pseudolycoriella hygida</name>
    <dbReference type="NCBI Taxonomy" id="35572"/>
    <lineage>
        <taxon>Eukaryota</taxon>
        <taxon>Metazoa</taxon>
        <taxon>Ecdysozoa</taxon>
        <taxon>Arthropoda</taxon>
        <taxon>Hexapoda</taxon>
        <taxon>Insecta</taxon>
        <taxon>Pterygota</taxon>
        <taxon>Neoptera</taxon>
        <taxon>Endopterygota</taxon>
        <taxon>Diptera</taxon>
        <taxon>Nematocera</taxon>
        <taxon>Sciaroidea</taxon>
        <taxon>Sciaridae</taxon>
        <taxon>Pseudolycoriella</taxon>
    </lineage>
</organism>
<gene>
    <name evidence="18" type="primary">Ac76E_0</name>
    <name evidence="18" type="ORF">Bhyg_16994</name>
</gene>
<evidence type="ECO:0000256" key="12">
    <source>
        <dbReference type="ARBA" id="ARBA00023136"/>
    </source>
</evidence>
<feature type="compositionally biased region" description="Low complexity" evidence="15">
    <location>
        <begin position="16"/>
        <end position="37"/>
    </location>
</feature>
<feature type="transmembrane region" description="Helical" evidence="16">
    <location>
        <begin position="231"/>
        <end position="251"/>
    </location>
</feature>
<feature type="transmembrane region" description="Helical" evidence="16">
    <location>
        <begin position="257"/>
        <end position="276"/>
    </location>
</feature>
<comment type="subcellular location">
    <subcellularLocation>
        <location evidence="3">Membrane</location>
        <topology evidence="3">Multi-pass membrane protein</topology>
    </subcellularLocation>
</comment>
<evidence type="ECO:0000256" key="7">
    <source>
        <dbReference type="ARBA" id="ARBA00022741"/>
    </source>
</evidence>
<dbReference type="PROSITE" id="PS50125">
    <property type="entry name" value="GUANYLATE_CYCLASE_2"/>
    <property type="match status" value="1"/>
</dbReference>
<keyword evidence="11" id="KW-0115">cAMP biosynthesis</keyword>
<dbReference type="GO" id="GO:0005524">
    <property type="term" value="F:ATP binding"/>
    <property type="evidence" value="ECO:0007669"/>
    <property type="project" value="UniProtKB-KW"/>
</dbReference>
<feature type="transmembrane region" description="Helical" evidence="16">
    <location>
        <begin position="304"/>
        <end position="323"/>
    </location>
</feature>
<keyword evidence="19" id="KW-1185">Reference proteome</keyword>
<dbReference type="InterPro" id="IPR001054">
    <property type="entry name" value="A/G_cyclase"/>
</dbReference>
<dbReference type="GO" id="GO:0007193">
    <property type="term" value="P:adenylate cyclase-inhibiting G protein-coupled receptor signaling pathway"/>
    <property type="evidence" value="ECO:0007669"/>
    <property type="project" value="TreeGrafter"/>
</dbReference>
<evidence type="ECO:0000313" key="19">
    <source>
        <dbReference type="Proteomes" id="UP001151699"/>
    </source>
</evidence>
<dbReference type="OrthoDB" id="10261550at2759"/>
<dbReference type="GO" id="GO:0035556">
    <property type="term" value="P:intracellular signal transduction"/>
    <property type="evidence" value="ECO:0007669"/>
    <property type="project" value="InterPro"/>
</dbReference>
<evidence type="ECO:0000256" key="1">
    <source>
        <dbReference type="ARBA" id="ARBA00001593"/>
    </source>
</evidence>
<sequence>KSSLDLSKIIENGSKPDSLSVSSKIVSISEPIESPKSPTEEIVRTPEDKSKNQLTPTINEENELDEPINNNSKSSLSLPVEAPPSGPVERDRRKLSVQGLMAFAERRRSSSTFSDMRKMSVSNGEGIHVRSPGGIAIPGPPPSRSRPSSKMTKYVECWGADKPFANITDSKMAKNIGLASIAMIESNLLPPERRCSDFNCFGPPTELRPVTMWYRNSSIESQYREQPDPHFRFDLVCSFIMFLSIGLLQLIVIHGNVVVLGSIGATLIALSLFLYLSHSQMSEESDVGNNGPGQIIASSRPIRMAIFVVSNFLIAASAVFSVINYEPLANLNMTSTNVTSLPTFTYQPERSQLIETAPVYLFCCALTLAAISAFLKAGFVFKFIAMMTCIGVQGAVLWSSNLFRDYNNDSTYFGLAVQGTLFLTLIAIVLHILDRQGDLVARTDFLWKAKLKVEQEEVETMRGINKILLENILPAHVAQHFLRKDRSNDLYHESYSCVAVMFASIPNYKEFYDETDVNKQGLECLRLLNEIICDFDKLLLKPKFSGIEKIKTIGSTYMTASGLRPGKEEGAMDERRMEEHNVTVVVEFAIALMSVLDQINRESFQRFRLRIGLNHGPVIAGVIGAQKPQYDIWSNTVNVASRMDSCGVMGRMQ</sequence>
<feature type="compositionally biased region" description="Polar residues" evidence="15">
    <location>
        <begin position="68"/>
        <end position="77"/>
    </location>
</feature>
<keyword evidence="8" id="KW-0067">ATP-binding</keyword>
<feature type="transmembrane region" description="Helical" evidence="16">
    <location>
        <begin position="412"/>
        <end position="433"/>
    </location>
</feature>
<dbReference type="FunFam" id="3.30.70.1230:FF:000008">
    <property type="entry name" value="Adenylate cyclase type 9"/>
    <property type="match status" value="1"/>
</dbReference>
<dbReference type="PANTHER" id="PTHR45627">
    <property type="entry name" value="ADENYLATE CYCLASE TYPE 1"/>
    <property type="match status" value="1"/>
</dbReference>
<proteinExistence type="inferred from homology"/>
<keyword evidence="5 16" id="KW-0812">Transmembrane</keyword>
<dbReference type="CDD" id="cd07302">
    <property type="entry name" value="CHD"/>
    <property type="match status" value="1"/>
</dbReference>
<comment type="catalytic activity">
    <reaction evidence="1">
        <text>ATP = 3',5'-cyclic AMP + diphosphate</text>
        <dbReference type="Rhea" id="RHEA:15389"/>
        <dbReference type="ChEBI" id="CHEBI:30616"/>
        <dbReference type="ChEBI" id="CHEBI:33019"/>
        <dbReference type="ChEBI" id="CHEBI:58165"/>
        <dbReference type="EC" id="4.6.1.1"/>
    </reaction>
</comment>
<dbReference type="PROSITE" id="PS00452">
    <property type="entry name" value="GUANYLATE_CYCLASE_1"/>
    <property type="match status" value="1"/>
</dbReference>
<keyword evidence="6" id="KW-0479">Metal-binding</keyword>
<dbReference type="EC" id="4.6.1.1" evidence="4"/>
<keyword evidence="7" id="KW-0547">Nucleotide-binding</keyword>
<evidence type="ECO:0000256" key="6">
    <source>
        <dbReference type="ARBA" id="ARBA00022723"/>
    </source>
</evidence>
<evidence type="ECO:0000256" key="10">
    <source>
        <dbReference type="ARBA" id="ARBA00022989"/>
    </source>
</evidence>
<dbReference type="EMBL" id="WJQU01003549">
    <property type="protein sequence ID" value="KAJ6623924.1"/>
    <property type="molecule type" value="Genomic_DNA"/>
</dbReference>
<dbReference type="Pfam" id="PF00211">
    <property type="entry name" value="Guanylate_cyc"/>
    <property type="match status" value="1"/>
</dbReference>
<feature type="non-terminal residue" evidence="18">
    <location>
        <position position="653"/>
    </location>
</feature>
<dbReference type="GO" id="GO:0004016">
    <property type="term" value="F:adenylate cyclase activity"/>
    <property type="evidence" value="ECO:0007669"/>
    <property type="project" value="UniProtKB-EC"/>
</dbReference>
<reference evidence="18" key="1">
    <citation type="submission" date="2022-07" db="EMBL/GenBank/DDBJ databases">
        <authorList>
            <person name="Trinca V."/>
            <person name="Uliana J.V.C."/>
            <person name="Torres T.T."/>
            <person name="Ward R.J."/>
            <person name="Monesi N."/>
        </authorList>
    </citation>
    <scope>NUCLEOTIDE SEQUENCE</scope>
    <source>
        <strain evidence="18">HSMRA1968</strain>
        <tissue evidence="18">Whole embryos</tissue>
    </source>
</reference>
<dbReference type="Proteomes" id="UP001151699">
    <property type="component" value="Unassembled WGS sequence"/>
</dbReference>
<keyword evidence="9" id="KW-0460">Magnesium</keyword>
<evidence type="ECO:0000313" key="18">
    <source>
        <dbReference type="EMBL" id="KAJ6623924.1"/>
    </source>
</evidence>
<dbReference type="PANTHER" id="PTHR45627:SF12">
    <property type="entry name" value="ADENYLATE CYCLASE TYPE 2"/>
    <property type="match status" value="1"/>
</dbReference>
<evidence type="ECO:0000256" key="4">
    <source>
        <dbReference type="ARBA" id="ARBA00012201"/>
    </source>
</evidence>
<evidence type="ECO:0000256" key="5">
    <source>
        <dbReference type="ARBA" id="ARBA00022692"/>
    </source>
</evidence>
<evidence type="ECO:0000256" key="9">
    <source>
        <dbReference type="ARBA" id="ARBA00022842"/>
    </source>
</evidence>
<evidence type="ECO:0000256" key="16">
    <source>
        <dbReference type="SAM" id="Phobius"/>
    </source>
</evidence>
<evidence type="ECO:0000256" key="3">
    <source>
        <dbReference type="ARBA" id="ARBA00004141"/>
    </source>
</evidence>
<dbReference type="GO" id="GO:0046872">
    <property type="term" value="F:metal ion binding"/>
    <property type="evidence" value="ECO:0007669"/>
    <property type="project" value="UniProtKB-KW"/>
</dbReference>
<feature type="compositionally biased region" description="Basic and acidic residues" evidence="15">
    <location>
        <begin position="38"/>
        <end position="51"/>
    </location>
</feature>
<dbReference type="SUPFAM" id="SSF55073">
    <property type="entry name" value="Nucleotide cyclase"/>
    <property type="match status" value="1"/>
</dbReference>
<accession>A0A9Q0RSE0</accession>